<proteinExistence type="predicted"/>
<feature type="domain" description="RING-type" evidence="6">
    <location>
        <begin position="260"/>
        <end position="310"/>
    </location>
</feature>
<keyword evidence="3" id="KW-0862">Zinc</keyword>
<dbReference type="PANTHER" id="PTHR14155">
    <property type="entry name" value="RING FINGER DOMAIN-CONTAINING"/>
    <property type="match status" value="1"/>
</dbReference>
<dbReference type="InterPro" id="IPR001841">
    <property type="entry name" value="Znf_RING"/>
</dbReference>
<comment type="caution">
    <text evidence="7">The sequence shown here is derived from an EMBL/GenBank/DDBJ whole genome shotgun (WGS) entry which is preliminary data.</text>
</comment>
<dbReference type="OrthoDB" id="8062037at2759"/>
<dbReference type="EMBL" id="PQXJ01000232">
    <property type="protein sequence ID" value="TGO56007.1"/>
    <property type="molecule type" value="Genomic_DNA"/>
</dbReference>
<dbReference type="STRING" id="278944.A0A4Z1IH87"/>
<keyword evidence="1" id="KW-0479">Metal-binding</keyword>
<feature type="region of interest" description="Disordered" evidence="5">
    <location>
        <begin position="55"/>
        <end position="93"/>
    </location>
</feature>
<evidence type="ECO:0000256" key="1">
    <source>
        <dbReference type="ARBA" id="ARBA00022723"/>
    </source>
</evidence>
<evidence type="ECO:0000313" key="7">
    <source>
        <dbReference type="EMBL" id="TGO56007.1"/>
    </source>
</evidence>
<feature type="compositionally biased region" description="Basic and acidic residues" evidence="5">
    <location>
        <begin position="58"/>
        <end position="69"/>
    </location>
</feature>
<gene>
    <name evidence="7" type="ORF">BOTNAR_0232g00150</name>
</gene>
<organism evidence="7 8">
    <name type="scientific">Botryotinia narcissicola</name>
    <dbReference type="NCBI Taxonomy" id="278944"/>
    <lineage>
        <taxon>Eukaryota</taxon>
        <taxon>Fungi</taxon>
        <taxon>Dikarya</taxon>
        <taxon>Ascomycota</taxon>
        <taxon>Pezizomycotina</taxon>
        <taxon>Leotiomycetes</taxon>
        <taxon>Helotiales</taxon>
        <taxon>Sclerotiniaceae</taxon>
        <taxon>Botryotinia</taxon>
    </lineage>
</organism>
<evidence type="ECO:0000256" key="5">
    <source>
        <dbReference type="SAM" id="MobiDB-lite"/>
    </source>
</evidence>
<evidence type="ECO:0000256" key="4">
    <source>
        <dbReference type="PROSITE-ProRule" id="PRU00175"/>
    </source>
</evidence>
<evidence type="ECO:0000256" key="3">
    <source>
        <dbReference type="ARBA" id="ARBA00022833"/>
    </source>
</evidence>
<dbReference type="Proteomes" id="UP000297452">
    <property type="component" value="Unassembled WGS sequence"/>
</dbReference>
<dbReference type="InterPro" id="IPR013083">
    <property type="entry name" value="Znf_RING/FYVE/PHD"/>
</dbReference>
<dbReference type="AlphaFoldDB" id="A0A4Z1IH87"/>
<keyword evidence="8" id="KW-1185">Reference proteome</keyword>
<accession>A0A4Z1IH87</accession>
<evidence type="ECO:0000259" key="6">
    <source>
        <dbReference type="PROSITE" id="PS50089"/>
    </source>
</evidence>
<dbReference type="GO" id="GO:0008270">
    <property type="term" value="F:zinc ion binding"/>
    <property type="evidence" value="ECO:0007669"/>
    <property type="project" value="UniProtKB-KW"/>
</dbReference>
<dbReference type="SUPFAM" id="SSF57850">
    <property type="entry name" value="RING/U-box"/>
    <property type="match status" value="1"/>
</dbReference>
<dbReference type="PANTHER" id="PTHR14155:SF627">
    <property type="entry name" value="OS06G0192800 PROTEIN"/>
    <property type="match status" value="1"/>
</dbReference>
<sequence>MSSREAYISATEELERPGQQNTYGNAWSPVAVSLALHPQPQVTVRVDEIPQVTASQDRFSEDAHSRELTENINPLESLEGEGPSGNLTEAGSQPNNQALTLQEDNLQDEIHSDTTSSGDSEISNPAENEELLDVPQDAAVEDMQANHAEILTAFEQYLQIRFPERLSDNRHVVEAIRLYTQQLNDRNGSGTTPASTIGIHEGVSVATVSVETMESFYDYYATLRPRQSYAYIEKNYRNPAIDELLIPVLIDETQTESVQCPICNEKYDSNAENGAAHGACMVPGCKHVFGRDCINIWLKQEKKNTCPMCRAKLDIPTDSGDDGDD</sequence>
<keyword evidence="2 4" id="KW-0863">Zinc-finger</keyword>
<dbReference type="PROSITE" id="PS50089">
    <property type="entry name" value="ZF_RING_2"/>
    <property type="match status" value="1"/>
</dbReference>
<evidence type="ECO:0000256" key="2">
    <source>
        <dbReference type="ARBA" id="ARBA00022771"/>
    </source>
</evidence>
<dbReference type="InterPro" id="IPR053238">
    <property type="entry name" value="RING-H2_zinc_finger"/>
</dbReference>
<dbReference type="SMART" id="SM00184">
    <property type="entry name" value="RING"/>
    <property type="match status" value="1"/>
</dbReference>
<dbReference type="Gene3D" id="3.30.40.10">
    <property type="entry name" value="Zinc/RING finger domain, C3HC4 (zinc finger)"/>
    <property type="match status" value="1"/>
</dbReference>
<name>A0A4Z1IH87_9HELO</name>
<feature type="region of interest" description="Disordered" evidence="5">
    <location>
        <begin position="1"/>
        <end position="22"/>
    </location>
</feature>
<reference evidence="7 8" key="1">
    <citation type="submission" date="2017-12" db="EMBL/GenBank/DDBJ databases">
        <title>Comparative genomics of Botrytis spp.</title>
        <authorList>
            <person name="Valero-Jimenez C.A."/>
            <person name="Tapia P."/>
            <person name="Veloso J."/>
            <person name="Silva-Moreno E."/>
            <person name="Staats M."/>
            <person name="Valdes J.H."/>
            <person name="Van Kan J.A.L."/>
        </authorList>
    </citation>
    <scope>NUCLEOTIDE SEQUENCE [LARGE SCALE GENOMIC DNA]</scope>
    <source>
        <strain evidence="7 8">MUCL2120</strain>
    </source>
</reference>
<protein>
    <recommendedName>
        <fullName evidence="6">RING-type domain-containing protein</fullName>
    </recommendedName>
</protein>
<evidence type="ECO:0000313" key="8">
    <source>
        <dbReference type="Proteomes" id="UP000297452"/>
    </source>
</evidence>
<dbReference type="Pfam" id="PF13639">
    <property type="entry name" value="zf-RING_2"/>
    <property type="match status" value="1"/>
</dbReference>